<name>A0A9W8AWU7_9FUNG</name>
<dbReference type="EMBL" id="JANBQB010001918">
    <property type="protein sequence ID" value="KAJ1969576.1"/>
    <property type="molecule type" value="Genomic_DNA"/>
</dbReference>
<dbReference type="Gene3D" id="3.30.70.2490">
    <property type="match status" value="1"/>
</dbReference>
<dbReference type="SUPFAM" id="SSF53901">
    <property type="entry name" value="Thiolase-like"/>
    <property type="match status" value="1"/>
</dbReference>
<dbReference type="EC" id="2.3.1.86" evidence="6"/>
<sequence>IGWTRGTGLMAPNNIVAEGLEKLGARTFSPPEMAFNILGLMHPTIATLSQNEPIWADLNGGLQYVTQLQDVMQALRQQLRETSDIRRAITRDNALDYKVVHGPEAERAYQKQLVTPRANLKFAFPKLKPFTELAHLRYLQGMLDLENVVVVTGYSEVGPYGNSRTRWEMEANGEFSLEGCIEMAWIMGLIKHHTGPLKNGTVYSGWIDTKSNEPVKDLDVKARYEQQILDHCGIRLIEPELYDGYNPKKKRIFREVILEHDLEPFEASLEEAQQFQSQNGDHVDIYENKESGQWTVRFRKGATLMVPKALRFDRLVAGQVPTGWDAARYGVPQDIIDQVDRITLYVLVSTVEALVSSGITDPYEFYKYVHVSEVGNCAGSGMGGQRSLTKMYKDRLFDKPVQNDILQETFINTMAAWVNLLLL</sequence>
<dbReference type="Proteomes" id="UP001151582">
    <property type="component" value="Unassembled WGS sequence"/>
</dbReference>
<dbReference type="Gene3D" id="3.40.50.720">
    <property type="entry name" value="NAD(P)-binding Rossmann-like Domain"/>
    <property type="match status" value="1"/>
</dbReference>
<reference evidence="6" key="1">
    <citation type="submission" date="2022-07" db="EMBL/GenBank/DDBJ databases">
        <title>Phylogenomic reconstructions and comparative analyses of Kickxellomycotina fungi.</title>
        <authorList>
            <person name="Reynolds N.K."/>
            <person name="Stajich J.E."/>
            <person name="Barry K."/>
            <person name="Grigoriev I.V."/>
            <person name="Crous P."/>
            <person name="Smith M.E."/>
        </authorList>
    </citation>
    <scope>NUCLEOTIDE SEQUENCE</scope>
    <source>
        <strain evidence="6">RSA 567</strain>
    </source>
</reference>
<dbReference type="Gene3D" id="6.10.250.1940">
    <property type="match status" value="1"/>
</dbReference>
<comment type="caution">
    <text evidence="6">The sequence shown here is derived from an EMBL/GenBank/DDBJ whole genome shotgun (WGS) entry which is preliminary data.</text>
</comment>
<proteinExistence type="predicted"/>
<protein>
    <submittedName>
        <fullName evidence="6">Fatty acid synthase alpha subunit Lsd1</fullName>
        <ecNumber evidence="6">2.3.1.86</ecNumber>
    </submittedName>
</protein>
<dbReference type="FunFam" id="3.30.70.2490:FF:000001">
    <property type="entry name" value="Fatty acid synthase subunit alpha"/>
    <property type="match status" value="1"/>
</dbReference>
<dbReference type="GO" id="GO:0004321">
    <property type="term" value="F:fatty-acyl-CoA synthase activity"/>
    <property type="evidence" value="ECO:0007669"/>
    <property type="project" value="UniProtKB-EC"/>
</dbReference>
<dbReference type="InterPro" id="IPR016039">
    <property type="entry name" value="Thiolase-like"/>
</dbReference>
<evidence type="ECO:0000256" key="1">
    <source>
        <dbReference type="ARBA" id="ARBA00022450"/>
    </source>
</evidence>
<dbReference type="OrthoDB" id="4251012at2759"/>
<evidence type="ECO:0000256" key="5">
    <source>
        <dbReference type="ARBA" id="ARBA00023002"/>
    </source>
</evidence>
<evidence type="ECO:0000256" key="3">
    <source>
        <dbReference type="ARBA" id="ARBA00022679"/>
    </source>
</evidence>
<feature type="non-terminal residue" evidence="6">
    <location>
        <position position="423"/>
    </location>
</feature>
<organism evidence="6 7">
    <name type="scientific">Dimargaris verticillata</name>
    <dbReference type="NCBI Taxonomy" id="2761393"/>
    <lineage>
        <taxon>Eukaryota</taxon>
        <taxon>Fungi</taxon>
        <taxon>Fungi incertae sedis</taxon>
        <taxon>Zoopagomycota</taxon>
        <taxon>Kickxellomycotina</taxon>
        <taxon>Dimargaritomycetes</taxon>
        <taxon>Dimargaritales</taxon>
        <taxon>Dimargaritaceae</taxon>
        <taxon>Dimargaris</taxon>
    </lineage>
</organism>
<accession>A0A9W8AWU7</accession>
<keyword evidence="1" id="KW-0596">Phosphopantetheine</keyword>
<dbReference type="AlphaFoldDB" id="A0A9W8AWU7"/>
<keyword evidence="4" id="KW-0521">NADP</keyword>
<evidence type="ECO:0000313" key="6">
    <source>
        <dbReference type="EMBL" id="KAJ1969576.1"/>
    </source>
</evidence>
<keyword evidence="6" id="KW-0012">Acyltransferase</keyword>
<keyword evidence="3 6" id="KW-0808">Transferase</keyword>
<feature type="non-terminal residue" evidence="6">
    <location>
        <position position="1"/>
    </location>
</feature>
<evidence type="ECO:0000256" key="2">
    <source>
        <dbReference type="ARBA" id="ARBA00022553"/>
    </source>
</evidence>
<keyword evidence="7" id="KW-1185">Reference proteome</keyword>
<evidence type="ECO:0000256" key="4">
    <source>
        <dbReference type="ARBA" id="ARBA00022857"/>
    </source>
</evidence>
<keyword evidence="2" id="KW-0597">Phosphoprotein</keyword>
<keyword evidence="5" id="KW-0560">Oxidoreductase</keyword>
<dbReference type="GO" id="GO:0016491">
    <property type="term" value="F:oxidoreductase activity"/>
    <property type="evidence" value="ECO:0007669"/>
    <property type="project" value="UniProtKB-KW"/>
</dbReference>
<dbReference type="Gene3D" id="3.40.47.10">
    <property type="match status" value="1"/>
</dbReference>
<evidence type="ECO:0000313" key="7">
    <source>
        <dbReference type="Proteomes" id="UP001151582"/>
    </source>
</evidence>
<gene>
    <name evidence="6" type="primary">fas2_3</name>
    <name evidence="6" type="ORF">H4R34_006149</name>
</gene>